<evidence type="ECO:0000313" key="1">
    <source>
        <dbReference type="EMBL" id="QJA56090.1"/>
    </source>
</evidence>
<reference evidence="1" key="1">
    <citation type="submission" date="2020-03" db="EMBL/GenBank/DDBJ databases">
        <title>The deep terrestrial virosphere.</title>
        <authorList>
            <person name="Holmfeldt K."/>
            <person name="Nilsson E."/>
            <person name="Simone D."/>
            <person name="Lopez-Fernandez M."/>
            <person name="Wu X."/>
            <person name="de Brujin I."/>
            <person name="Lundin D."/>
            <person name="Andersson A."/>
            <person name="Bertilsson S."/>
            <person name="Dopson M."/>
        </authorList>
    </citation>
    <scope>NUCLEOTIDE SEQUENCE</scope>
    <source>
        <strain evidence="1">MM415B01929</strain>
    </source>
</reference>
<organism evidence="1">
    <name type="scientific">viral metagenome</name>
    <dbReference type="NCBI Taxonomy" id="1070528"/>
    <lineage>
        <taxon>unclassified sequences</taxon>
        <taxon>metagenomes</taxon>
        <taxon>organismal metagenomes</taxon>
    </lineage>
</organism>
<protein>
    <submittedName>
        <fullName evidence="1">Uncharacterized protein</fullName>
    </submittedName>
</protein>
<accession>A0A6M3IF28</accession>
<gene>
    <name evidence="1" type="ORF">MM415B01929_0013</name>
</gene>
<dbReference type="AlphaFoldDB" id="A0A6M3IF28"/>
<dbReference type="EMBL" id="MT141199">
    <property type="protein sequence ID" value="QJA56090.1"/>
    <property type="molecule type" value="Genomic_DNA"/>
</dbReference>
<sequence>MNELTAPWFTNLIEDCLDIKVETETISRWSLTEGRHMIGLRILENVGNFERANIYGEKIVQNVAASIKMATRTVRYSIKLAKLYPDLSMLPAGKNMNWSHIVNKYLTSGEEKPAKITPNKG</sequence>
<proteinExistence type="predicted"/>
<name>A0A6M3IF28_9ZZZZ</name>